<feature type="transmembrane region" description="Helical" evidence="1">
    <location>
        <begin position="75"/>
        <end position="93"/>
    </location>
</feature>
<reference evidence="2" key="1">
    <citation type="journal article" date="2021" name="Proc. Natl. Acad. Sci. U.S.A.">
        <title>A Catalog of Tens of Thousands of Viruses from Human Metagenomes Reveals Hidden Associations with Chronic Diseases.</title>
        <authorList>
            <person name="Tisza M.J."/>
            <person name="Buck C.B."/>
        </authorList>
    </citation>
    <scope>NUCLEOTIDE SEQUENCE</scope>
    <source>
        <strain evidence="2">CtBrh2</strain>
    </source>
</reference>
<evidence type="ECO:0000313" key="2">
    <source>
        <dbReference type="EMBL" id="DAF46880.1"/>
    </source>
</evidence>
<organism evidence="2">
    <name type="scientific">Siphoviridae sp. ctBrh2</name>
    <dbReference type="NCBI Taxonomy" id="2827804"/>
    <lineage>
        <taxon>Viruses</taxon>
        <taxon>Duplodnaviria</taxon>
        <taxon>Heunggongvirae</taxon>
        <taxon>Uroviricota</taxon>
        <taxon>Caudoviricetes</taxon>
    </lineage>
</organism>
<name>A0A8S5S7F6_9CAUD</name>
<dbReference type="EMBL" id="BK032545">
    <property type="protein sequence ID" value="DAF46880.1"/>
    <property type="molecule type" value="Genomic_DNA"/>
</dbReference>
<keyword evidence="1" id="KW-1133">Transmembrane helix</keyword>
<feature type="transmembrane region" description="Helical" evidence="1">
    <location>
        <begin position="12"/>
        <end position="32"/>
    </location>
</feature>
<accession>A0A8S5S7F6</accession>
<keyword evidence="1" id="KW-0472">Membrane</keyword>
<feature type="transmembrane region" description="Helical" evidence="1">
    <location>
        <begin position="44"/>
        <end position="63"/>
    </location>
</feature>
<protein>
    <submittedName>
        <fullName evidence="2">Uncharacterized protein</fullName>
    </submittedName>
</protein>
<sequence length="119" mass="13393">MKNIIILKWDSLVLSIVSVFYGLQLLLHPAILQEYRVYQLVDELFDYRAISAVFIILGILKILGIVINNKKLKHTVLVLLTFFWTLFGVSFVLSAPPNTIGILSLAMAFLAMGIAIKED</sequence>
<evidence type="ECO:0000256" key="1">
    <source>
        <dbReference type="SAM" id="Phobius"/>
    </source>
</evidence>
<proteinExistence type="predicted"/>
<feature type="transmembrane region" description="Helical" evidence="1">
    <location>
        <begin position="99"/>
        <end position="116"/>
    </location>
</feature>
<keyword evidence="1" id="KW-0812">Transmembrane</keyword>